<evidence type="ECO:0000256" key="5">
    <source>
        <dbReference type="ARBA" id="ARBA00001954"/>
    </source>
</evidence>
<evidence type="ECO:0000256" key="2">
    <source>
        <dbReference type="ARBA" id="ARBA00001936"/>
    </source>
</evidence>
<accession>A0ABN1ETB4</accession>
<name>A0ABN1ETB4_9PROT</name>
<dbReference type="HAMAP" id="MF_02227">
    <property type="entry name" value="RPE"/>
    <property type="match status" value="1"/>
</dbReference>
<comment type="cofactor">
    <cofactor evidence="10">
        <name>a divalent metal cation</name>
        <dbReference type="ChEBI" id="CHEBI:60240"/>
    </cofactor>
    <text evidence="10">Binds 1 divalent metal cation per subunit.</text>
</comment>
<feature type="binding site" evidence="10">
    <location>
        <position position="10"/>
    </location>
    <ligand>
        <name>substrate</name>
    </ligand>
</feature>
<feature type="binding site" evidence="10">
    <location>
        <position position="175"/>
    </location>
    <ligand>
        <name>a divalent metal cation</name>
        <dbReference type="ChEBI" id="CHEBI:60240"/>
    </ligand>
</feature>
<feature type="binding site" evidence="10">
    <location>
        <begin position="175"/>
        <end position="177"/>
    </location>
    <ligand>
        <name>substrate</name>
    </ligand>
</feature>
<feature type="binding site" evidence="10">
    <location>
        <position position="37"/>
    </location>
    <ligand>
        <name>a divalent metal cation</name>
        <dbReference type="ChEBI" id="CHEBI:60240"/>
    </ligand>
</feature>
<dbReference type="EMBL" id="BAAAFZ010000008">
    <property type="protein sequence ID" value="GAA0573004.1"/>
    <property type="molecule type" value="Genomic_DNA"/>
</dbReference>
<comment type="similarity">
    <text evidence="6 10 11">Belongs to the ribulose-phosphate 3-epimerase family.</text>
</comment>
<comment type="function">
    <text evidence="10">Catalyzes the reversible epimerization of D-ribulose 5-phosphate to D-xylulose 5-phosphate.</text>
</comment>
<feature type="binding site" evidence="10">
    <location>
        <position position="35"/>
    </location>
    <ligand>
        <name>a divalent metal cation</name>
        <dbReference type="ChEBI" id="CHEBI:60240"/>
    </ligand>
</feature>
<dbReference type="NCBIfam" id="TIGR01163">
    <property type="entry name" value="rpe"/>
    <property type="match status" value="1"/>
</dbReference>
<evidence type="ECO:0000313" key="13">
    <source>
        <dbReference type="Proteomes" id="UP001501588"/>
    </source>
</evidence>
<dbReference type="PROSITE" id="PS01085">
    <property type="entry name" value="RIBUL_P_3_EPIMER_1"/>
    <property type="match status" value="1"/>
</dbReference>
<evidence type="ECO:0000256" key="3">
    <source>
        <dbReference type="ARBA" id="ARBA00001941"/>
    </source>
</evidence>
<evidence type="ECO:0000256" key="11">
    <source>
        <dbReference type="PIRNR" id="PIRNR001461"/>
    </source>
</evidence>
<comment type="cofactor">
    <cofactor evidence="2">
        <name>Mn(2+)</name>
        <dbReference type="ChEBI" id="CHEBI:29035"/>
    </cofactor>
</comment>
<dbReference type="EC" id="5.1.3.1" evidence="7 10"/>
<evidence type="ECO:0000256" key="1">
    <source>
        <dbReference type="ARBA" id="ARBA00001782"/>
    </source>
</evidence>
<keyword evidence="10 11" id="KW-0119">Carbohydrate metabolism</keyword>
<dbReference type="CDD" id="cd00429">
    <property type="entry name" value="RPE"/>
    <property type="match status" value="1"/>
</dbReference>
<protein>
    <recommendedName>
        <fullName evidence="7 10">Ribulose-phosphate 3-epimerase</fullName>
        <ecNumber evidence="7 10">5.1.3.1</ecNumber>
    </recommendedName>
</protein>
<dbReference type="PROSITE" id="PS01086">
    <property type="entry name" value="RIBUL_P_3_EPIMER_2"/>
    <property type="match status" value="1"/>
</dbReference>
<dbReference type="PIRSF" id="PIRSF001461">
    <property type="entry name" value="RPE"/>
    <property type="match status" value="1"/>
</dbReference>
<comment type="cofactor">
    <cofactor evidence="5">
        <name>Fe(2+)</name>
        <dbReference type="ChEBI" id="CHEBI:29033"/>
    </cofactor>
</comment>
<reference evidence="12 13" key="1">
    <citation type="journal article" date="2019" name="Int. J. Syst. Evol. Microbiol.">
        <title>The Global Catalogue of Microorganisms (GCM) 10K type strain sequencing project: providing services to taxonomists for standard genome sequencing and annotation.</title>
        <authorList>
            <consortium name="The Broad Institute Genomics Platform"/>
            <consortium name="The Broad Institute Genome Sequencing Center for Infectious Disease"/>
            <person name="Wu L."/>
            <person name="Ma J."/>
        </authorList>
    </citation>
    <scope>NUCLEOTIDE SEQUENCE [LARGE SCALE GENOMIC DNA]</scope>
    <source>
        <strain evidence="12 13">JCM 9933</strain>
    </source>
</reference>
<dbReference type="RefSeq" id="WP_343894017.1">
    <property type="nucleotide sequence ID" value="NZ_BAAAFZ010000008.1"/>
</dbReference>
<sequence length="215" mass="22740">MTTGPLIAPSILSADFARLGEEVRAVDEAGADWIHLDVMDGHFVPNITFGPELVRAIRPCSAKCFDTHLMIAPADPYLEAFAKAGADRIIVHAEATTHLDRTLQAIAALGRRAGVSLNPATPESAVAYVLDRIDLVLVMTVNPGFGGQAFLPGQLEKIRRLRAMIGDRAIRIEVDGGITPETAPLAVEAGASVLVAGSAVFARPPYDRAIAALRG</sequence>
<comment type="cofactor">
    <cofactor evidence="4">
        <name>Zn(2+)</name>
        <dbReference type="ChEBI" id="CHEBI:29105"/>
    </cofactor>
</comment>
<evidence type="ECO:0000256" key="8">
    <source>
        <dbReference type="ARBA" id="ARBA00022723"/>
    </source>
</evidence>
<evidence type="ECO:0000256" key="6">
    <source>
        <dbReference type="ARBA" id="ARBA00009541"/>
    </source>
</evidence>
<dbReference type="Pfam" id="PF00834">
    <property type="entry name" value="Ribul_P_3_epim"/>
    <property type="match status" value="1"/>
</dbReference>
<feature type="binding site" evidence="10">
    <location>
        <position position="68"/>
    </location>
    <ligand>
        <name>substrate</name>
    </ligand>
</feature>
<comment type="pathway">
    <text evidence="10">Carbohydrate degradation.</text>
</comment>
<organism evidence="12 13">
    <name type="scientific">Craurococcus roseus</name>
    <dbReference type="NCBI Taxonomy" id="77585"/>
    <lineage>
        <taxon>Bacteria</taxon>
        <taxon>Pseudomonadati</taxon>
        <taxon>Pseudomonadota</taxon>
        <taxon>Alphaproteobacteria</taxon>
        <taxon>Acetobacterales</taxon>
        <taxon>Acetobacteraceae</taxon>
        <taxon>Craurococcus</taxon>
    </lineage>
</organism>
<gene>
    <name evidence="10 12" type="primary">rpe</name>
    <name evidence="12" type="ORF">GCM10009416_09590</name>
</gene>
<dbReference type="Gene3D" id="3.20.20.70">
    <property type="entry name" value="Aldolase class I"/>
    <property type="match status" value="1"/>
</dbReference>
<dbReference type="SUPFAM" id="SSF51366">
    <property type="entry name" value="Ribulose-phoshate binding barrel"/>
    <property type="match status" value="1"/>
</dbReference>
<evidence type="ECO:0000313" key="12">
    <source>
        <dbReference type="EMBL" id="GAA0573004.1"/>
    </source>
</evidence>
<feature type="active site" description="Proton acceptor" evidence="10">
    <location>
        <position position="37"/>
    </location>
</feature>
<dbReference type="Proteomes" id="UP001501588">
    <property type="component" value="Unassembled WGS sequence"/>
</dbReference>
<evidence type="ECO:0000256" key="7">
    <source>
        <dbReference type="ARBA" id="ARBA00013188"/>
    </source>
</evidence>
<evidence type="ECO:0000256" key="9">
    <source>
        <dbReference type="ARBA" id="ARBA00023235"/>
    </source>
</evidence>
<comment type="cofactor">
    <cofactor evidence="3">
        <name>Co(2+)</name>
        <dbReference type="ChEBI" id="CHEBI:48828"/>
    </cofactor>
</comment>
<keyword evidence="8 10" id="KW-0479">Metal-binding</keyword>
<feature type="binding site" evidence="10">
    <location>
        <begin position="197"/>
        <end position="198"/>
    </location>
    <ligand>
        <name>substrate</name>
    </ligand>
</feature>
<feature type="binding site" evidence="10">
    <location>
        <position position="68"/>
    </location>
    <ligand>
        <name>a divalent metal cation</name>
        <dbReference type="ChEBI" id="CHEBI:60240"/>
    </ligand>
</feature>
<comment type="caution">
    <text evidence="12">The sequence shown here is derived from an EMBL/GenBank/DDBJ whole genome shotgun (WGS) entry which is preliminary data.</text>
</comment>
<keyword evidence="13" id="KW-1185">Reference proteome</keyword>
<dbReference type="InterPro" id="IPR011060">
    <property type="entry name" value="RibuloseP-bd_barrel"/>
</dbReference>
<evidence type="ECO:0000256" key="10">
    <source>
        <dbReference type="HAMAP-Rule" id="MF_02227"/>
    </source>
</evidence>
<evidence type="ECO:0000256" key="4">
    <source>
        <dbReference type="ARBA" id="ARBA00001947"/>
    </source>
</evidence>
<dbReference type="NCBIfam" id="NF004076">
    <property type="entry name" value="PRK05581.1-4"/>
    <property type="match status" value="1"/>
</dbReference>
<proteinExistence type="inferred from homology"/>
<dbReference type="InterPro" id="IPR000056">
    <property type="entry name" value="Ribul_P_3_epim-like"/>
</dbReference>
<keyword evidence="9 10" id="KW-0413">Isomerase</keyword>
<feature type="binding site" evidence="10">
    <location>
        <begin position="144"/>
        <end position="147"/>
    </location>
    <ligand>
        <name>substrate</name>
    </ligand>
</feature>
<comment type="catalytic activity">
    <reaction evidence="1 10 11">
        <text>D-ribulose 5-phosphate = D-xylulose 5-phosphate</text>
        <dbReference type="Rhea" id="RHEA:13677"/>
        <dbReference type="ChEBI" id="CHEBI:57737"/>
        <dbReference type="ChEBI" id="CHEBI:58121"/>
        <dbReference type="EC" id="5.1.3.1"/>
    </reaction>
</comment>
<dbReference type="InterPro" id="IPR013785">
    <property type="entry name" value="Aldolase_TIM"/>
</dbReference>
<dbReference type="PANTHER" id="PTHR11749">
    <property type="entry name" value="RIBULOSE-5-PHOSPHATE-3-EPIMERASE"/>
    <property type="match status" value="1"/>
</dbReference>
<feature type="active site" description="Proton donor" evidence="10">
    <location>
        <position position="175"/>
    </location>
</feature>
<dbReference type="InterPro" id="IPR026019">
    <property type="entry name" value="Ribul_P_3_epim"/>
</dbReference>